<dbReference type="AlphaFoldDB" id="A0AA36FYF7"/>
<keyword evidence="3" id="KW-1185">Reference proteome</keyword>
<feature type="non-terminal residue" evidence="2">
    <location>
        <position position="148"/>
    </location>
</feature>
<feature type="compositionally biased region" description="Basic and acidic residues" evidence="1">
    <location>
        <begin position="28"/>
        <end position="38"/>
    </location>
</feature>
<accession>A0AA36FYF7</accession>
<evidence type="ECO:0000313" key="2">
    <source>
        <dbReference type="EMBL" id="CAJ0571752.1"/>
    </source>
</evidence>
<feature type="region of interest" description="Disordered" evidence="1">
    <location>
        <begin position="78"/>
        <end position="106"/>
    </location>
</feature>
<feature type="region of interest" description="Disordered" evidence="1">
    <location>
        <begin position="28"/>
        <end position="53"/>
    </location>
</feature>
<sequence length="148" mass="16346">MKELLSIRERIEREEKTIEELRRRRQMREAADAAKKSTFDAQTSTARDTSGASLSIRDIGISLRSPQKGYAAIGHTTTIGLDRSQPPLPTTRPPPTPPKVDRSVGSSTLLDNDYMAHASSTASTYARDAEVRLNLFMNDPGKESETTV</sequence>
<protein>
    <submittedName>
        <fullName evidence="2">Uncharacterized protein</fullName>
    </submittedName>
</protein>
<comment type="caution">
    <text evidence="2">The sequence shown here is derived from an EMBL/GenBank/DDBJ whole genome shotgun (WGS) entry which is preliminary data.</text>
</comment>
<dbReference type="Proteomes" id="UP001177023">
    <property type="component" value="Unassembled WGS sequence"/>
</dbReference>
<evidence type="ECO:0000256" key="1">
    <source>
        <dbReference type="SAM" id="MobiDB-lite"/>
    </source>
</evidence>
<gene>
    <name evidence="2" type="ORF">MSPICULIGERA_LOCUS10152</name>
</gene>
<feature type="compositionally biased region" description="Pro residues" evidence="1">
    <location>
        <begin position="86"/>
        <end position="98"/>
    </location>
</feature>
<proteinExistence type="predicted"/>
<organism evidence="2 3">
    <name type="scientific">Mesorhabditis spiculigera</name>
    <dbReference type="NCBI Taxonomy" id="96644"/>
    <lineage>
        <taxon>Eukaryota</taxon>
        <taxon>Metazoa</taxon>
        <taxon>Ecdysozoa</taxon>
        <taxon>Nematoda</taxon>
        <taxon>Chromadorea</taxon>
        <taxon>Rhabditida</taxon>
        <taxon>Rhabditina</taxon>
        <taxon>Rhabditomorpha</taxon>
        <taxon>Rhabditoidea</taxon>
        <taxon>Rhabditidae</taxon>
        <taxon>Mesorhabditinae</taxon>
        <taxon>Mesorhabditis</taxon>
    </lineage>
</organism>
<feature type="compositionally biased region" description="Polar residues" evidence="1">
    <location>
        <begin position="39"/>
        <end position="53"/>
    </location>
</feature>
<dbReference type="EMBL" id="CATQJA010002581">
    <property type="protein sequence ID" value="CAJ0571752.1"/>
    <property type="molecule type" value="Genomic_DNA"/>
</dbReference>
<name>A0AA36FYF7_9BILA</name>
<reference evidence="2" key="1">
    <citation type="submission" date="2023-06" db="EMBL/GenBank/DDBJ databases">
        <authorList>
            <person name="Delattre M."/>
        </authorList>
    </citation>
    <scope>NUCLEOTIDE SEQUENCE</scope>
    <source>
        <strain evidence="2">AF72</strain>
    </source>
</reference>
<evidence type="ECO:0000313" key="3">
    <source>
        <dbReference type="Proteomes" id="UP001177023"/>
    </source>
</evidence>